<name>U9U464_RHIID</name>
<dbReference type="VEuPathDB" id="FungiDB:RhiirFUN_021627"/>
<organism evidence="1">
    <name type="scientific">Rhizophagus irregularis (strain DAOM 181602 / DAOM 197198 / MUCL 43194)</name>
    <name type="common">Arbuscular mycorrhizal fungus</name>
    <name type="synonym">Glomus intraradices</name>
    <dbReference type="NCBI Taxonomy" id="747089"/>
    <lineage>
        <taxon>Eukaryota</taxon>
        <taxon>Fungi</taxon>
        <taxon>Fungi incertae sedis</taxon>
        <taxon>Mucoromycota</taxon>
        <taxon>Glomeromycotina</taxon>
        <taxon>Glomeromycetes</taxon>
        <taxon>Glomerales</taxon>
        <taxon>Glomeraceae</taxon>
        <taxon>Rhizophagus</taxon>
    </lineage>
</organism>
<reference evidence="1" key="1">
    <citation type="submission" date="2013-07" db="EMBL/GenBank/DDBJ databases">
        <title>The genome of an arbuscular mycorrhizal fungus provides insights into the evolution of the oldest plant symbiosis.</title>
        <authorList>
            <consortium name="DOE Joint Genome Institute"/>
            <person name="Tisserant E."/>
            <person name="Malbreil M."/>
            <person name="Kuo A."/>
            <person name="Kohler A."/>
            <person name="Symeonidi A."/>
            <person name="Balestrini R."/>
            <person name="Charron P."/>
            <person name="Duensing N."/>
            <person name="Frei-dit-Frey N."/>
            <person name="Gianinazzi-Pearson V."/>
            <person name="Gilbert B."/>
            <person name="Handa Y."/>
            <person name="Hijri M."/>
            <person name="Kaul R."/>
            <person name="Kawaguchi M."/>
            <person name="Krajinski F."/>
            <person name="Lammers P."/>
            <person name="Lapierre D."/>
            <person name="Masclaux F.G."/>
            <person name="Murat C."/>
            <person name="Morin E."/>
            <person name="Ndikumana S."/>
            <person name="Pagni M."/>
            <person name="Petitpierre D."/>
            <person name="Requena N."/>
            <person name="Rosikiewicz P."/>
            <person name="Riley R."/>
            <person name="Saito K."/>
            <person name="San Clemente H."/>
            <person name="Shapiro H."/>
            <person name="van Tuinen D."/>
            <person name="Becard G."/>
            <person name="Bonfante P."/>
            <person name="Paszkowski U."/>
            <person name="Shachar-Hill Y."/>
            <person name="Young J.P."/>
            <person name="Sanders I.R."/>
            <person name="Henrissat B."/>
            <person name="Rensing S.A."/>
            <person name="Grigoriev I.V."/>
            <person name="Corradi N."/>
            <person name="Roux C."/>
            <person name="Martin F."/>
        </authorList>
    </citation>
    <scope>NUCLEOTIDE SEQUENCE</scope>
    <source>
        <strain evidence="1">DAOM 197198</strain>
    </source>
</reference>
<proteinExistence type="predicted"/>
<dbReference type="HOGENOM" id="CLU_1787819_0_0_1"/>
<sequence>MRVYVCNEKDASQRSCNVTSISILVEKILVDKFKDKSRIAKFIDFEVLDTDPKELIYYISCVAEYGFDHIIIVEETDYGMIFLDCYGRVFQLDDESQFLWPLGDSPEEAQKYSTDRGELAWFVENGVIHEYIRKPQYVYPEVKWM</sequence>
<dbReference type="AlphaFoldDB" id="U9U464"/>
<dbReference type="EMBL" id="KI282214">
    <property type="protein sequence ID" value="ESA15174.1"/>
    <property type="molecule type" value="Genomic_DNA"/>
</dbReference>
<evidence type="ECO:0000313" key="1">
    <source>
        <dbReference type="EMBL" id="ESA15174.1"/>
    </source>
</evidence>
<protein>
    <submittedName>
        <fullName evidence="1">Uncharacterized protein</fullName>
    </submittedName>
</protein>
<accession>U9U464</accession>
<gene>
    <name evidence="1" type="ORF">GLOINDRAFT_24150</name>
</gene>